<dbReference type="Pfam" id="PF00008">
    <property type="entry name" value="EGF"/>
    <property type="match status" value="3"/>
</dbReference>
<dbReference type="CDD" id="cd00104">
    <property type="entry name" value="KAZAL_FS"/>
    <property type="match status" value="14"/>
</dbReference>
<keyword evidence="6" id="KW-0325">Glycoprotein</keyword>
<dbReference type="PANTHER" id="PTHR11412:SF136">
    <property type="entry name" value="CD109 ANTIGEN"/>
    <property type="match status" value="1"/>
</dbReference>
<dbReference type="Gene3D" id="2.60.40.690">
    <property type="entry name" value="Alpha-macroglobulin, receptor-binding domain"/>
    <property type="match status" value="1"/>
</dbReference>
<comment type="caution">
    <text evidence="7">Lacks conserved residue(s) required for the propagation of feature annotation.</text>
</comment>
<feature type="disulfide bond" evidence="7">
    <location>
        <begin position="2705"/>
        <end position="2714"/>
    </location>
</feature>
<dbReference type="CDD" id="cd00054">
    <property type="entry name" value="EGF_CA"/>
    <property type="match status" value="3"/>
</dbReference>
<feature type="domain" description="Kazal-like" evidence="11">
    <location>
        <begin position="2490"/>
        <end position="2537"/>
    </location>
</feature>
<evidence type="ECO:0000259" key="9">
    <source>
        <dbReference type="PROSITE" id="PS50026"/>
    </source>
</evidence>
<dbReference type="PROSITE" id="PS50825">
    <property type="entry name" value="HYR"/>
    <property type="match status" value="1"/>
</dbReference>
<feature type="domain" description="Kazal-like" evidence="11">
    <location>
        <begin position="2632"/>
        <end position="2680"/>
    </location>
</feature>
<evidence type="ECO:0000256" key="5">
    <source>
        <dbReference type="ARBA" id="ARBA00023157"/>
    </source>
</evidence>
<evidence type="ECO:0000256" key="2">
    <source>
        <dbReference type="ARBA" id="ARBA00022729"/>
    </source>
</evidence>
<keyword evidence="3" id="KW-0677">Repeat</keyword>
<dbReference type="SUPFAM" id="SSF49410">
    <property type="entry name" value="Alpha-macroglobulin receptor domain"/>
    <property type="match status" value="1"/>
</dbReference>
<dbReference type="PROSITE" id="PS00022">
    <property type="entry name" value="EGF_1"/>
    <property type="match status" value="8"/>
</dbReference>
<keyword evidence="1 7" id="KW-0245">EGF-like domain</keyword>
<feature type="disulfide bond" evidence="7">
    <location>
        <begin position="2442"/>
        <end position="2451"/>
    </location>
</feature>
<dbReference type="InterPro" id="IPR041813">
    <property type="entry name" value="A2M_TED"/>
</dbReference>
<feature type="disulfide bond" evidence="7">
    <location>
        <begin position="1551"/>
        <end position="1561"/>
    </location>
</feature>
<dbReference type="Pfam" id="PF12661">
    <property type="entry name" value="hEGF"/>
    <property type="match status" value="1"/>
</dbReference>
<dbReference type="SUPFAM" id="SSF48239">
    <property type="entry name" value="Terpenoid cyclases/Protein prenyltransferases"/>
    <property type="match status" value="1"/>
</dbReference>
<dbReference type="Gene3D" id="2.60.40.1940">
    <property type="match status" value="1"/>
</dbReference>
<name>A0A9Q1CC18_HOLLE</name>
<dbReference type="Pfam" id="PF07703">
    <property type="entry name" value="A2M_BRD"/>
    <property type="match status" value="1"/>
</dbReference>
<dbReference type="InterPro" id="IPR036058">
    <property type="entry name" value="Kazal_dom_sf"/>
</dbReference>
<dbReference type="Gene3D" id="2.60.40.1930">
    <property type="match status" value="3"/>
</dbReference>
<dbReference type="InterPro" id="IPR047565">
    <property type="entry name" value="Alpha-macroglob_thiol-ester_cl"/>
</dbReference>
<sequence>MGTLSWLVVGLLSLVCMDGSQSMPTDSSPMMYPSQYVIMAPNTIRPGRPLTLSVNIMDAVGLVFVEVFVANSGEEVCVQGQPLCTVPSALRASRFVSANQFVGITLQIGDNLPPPPSGSYYLQVRGSGGLSFLHTNETLEYRLDSYIILVQTDKAAYKPGQTVRFRTMAIDPDLTPCADATFDIKIKDADGNIIRQWISVASNNFGVFSDELVLSSRPVLGLWSIEVTKDGQSKMHEILIDEFVLPRFDVRITNPPAFSEEDTVVTVTVTSSFTFGRPLQGTASLELGLRYSSERFQPLDDIELVDGRADFSISLMHLAPIFTSPFRPGRLNLGDGQEVVIHVNVTDELSGRTEGANSSIRYYESPVQVKEHPNNPGVFKPGVTLNLQLVVSRVDGVPLTEMHLNQLSINVTVRLNGNESALGFSISSDGIVSLSIPVSREINSLSLEVQTRYCLSSPPSQSNCERYAERTLYIHKTDLDSPSGSYLCLEQVTPNLAVGNIAAFRVSSTEEGDRTMWYQVIAKGNIILTGTLTSSSSLLQFLVTSQMAPCARVIIYYVRDDGEVVPDIVEFAVNGTFGHDVTVSFSRSEASPGDPVSVTVRADPNSFVGILAVDKSVQLFRDGNDLSRHNVLSSLQSIDTTPFYRSPFFGPFFPGFGGPVFRKKRASERPFESDTAGSLFDEAGMIVYTDTNVHTNRDNFYYYFFDGPFLAAPGLPEFDRDSTAIAPGENEVDPGDGSGARVRTEFPETWLWNEYETVSDGTVFMTTTVPDTITTWVLSAFGLSTTNGLGLAGPAELLSRQNFFISMNLPFSVVRGEQFELRISVFNYFSQPLDATVIFRPTSQYDIMLTDEEFATGLEPSRVLSIPPNRGVSASYAVVPRELGLINLTVTAISVLASDAVTRQLLVEPEGFENLNTSTSLLLSNTTTSVDRNIYVMVASSVGDLVNDSIAAHLYFTGDIMGTALNNLDSLLRLPTGCGEQNMMGFAPDVFILKYLEVAGLANDAIRVKAISFLETGYQTELTFRHGDCSYSAFGERDRFGSRRKPVPGSTWLTAFVVKSFSQAMQFIYIDVAELECSISFLIGQQQPDGSFLEEGRIIDRGIEGGVNGKTSLTAYILIALQEAFNTGNLTNTAGVLNAIARAQTYLMNQRSNVQQDKFTLAISSYALALSDSPQAGNFRMDLDRLANVTQDPFRFWTNNTNNNMCEDPGMAEFVQRRFYRPPSIDIEMTAYALLAYVTVGDIEAALPIVNWLIEQQLSSGGFGSTQDTVVGIQALAEYAGVIPRTGFSTLTVTSPDDPGFVRVVNVNQSNALELQEVELPSTIETVRITGSHNGVLVVSLSTYYNTLRPTSPCPAFEYTVDVTDMTVNKIEMRACGRYQGSRPATSMSIMEIGIPSGFTPSREYLEEAKANGDELFRDYEIRDREVIFYFDEIPKDRRVCVVFLVERTSTVGNGQMSYATLSDYYKRDEQVTVSYASPQTRAGGICDLCPACGCLPPCGTLVCPQVYEPLCGSDGITYSSRCNFRAQLACRDPEDGLLTIFKPDEACNACDSRPCQNGDCTVNALGYLCTCNTGYTGINCDIEVGPQPGCGPNQPCQNGGFCLLNRCICPQGFEGNLCERATGGNPCQSDPCVNGQCFPDMTGTEYFCLCSDGFQGTNCDQPTVPVGCRDCTLFLGPPCTVEASREFCITCQPGFQCCDNCCGGRSCVPINTDNCLRVCTLEYVPVCGSDGVTYGNLCAFETAQCRNPSLTHTPGECGAVSCPTICTLEYAPVCGSDGVTYGNLCQFEIAQCMNPSLTHTPGECGTDPCDVISCDGIYIPVCGTDSVTYDNICELGRATCRNPRVIFQSFGECEGDPCDLISCDGIHIPVCGTDGVTYDNICELGRATCQNPRVLFQSFGECEGDPCDLISCDGIHIPVCGTDGVTYDNFCELGRATCRNPRVLFQSFGECEDDECEFACIALFDPVCGSDGVTYSNECELSRATCRDPSVVKVHDGACTTGGCDFPCIDLYDPVCGSDGVTYSNECELSRATCRDSSITQIHDGACTVVTPGCVSCAAITMLPCQPGSNNERCGVCPEATHVCCDNCCGGQRCTPRITQPGACASNPCRNGGSCVPSGPFGYECRCPRGYNGINCENEHNVCWDCRLVRVDCSVRPPTETCGPCPSATHECCDNCCGGRTCVQRESGPDPCDSDPCLNGGSCSSRGTEYMCSCPIGIGGYNCGEVGPDIIPPIIFDCIGVIHQYLINGDVVPVNWNIPEFFDDRGGDVLLQSGPSVTSAFFPEGNFSLSYIYRDLAGNAGTCNFDIIVEALDCSNLICTGEGSVCGTDQITYPDICALKRAACNALSESPPSLLYDGPCSGFDPCDFDCGNITRPVCGSDGITYRNPCELSKNVCTYGGMELNNIGICDGPPPVDPCLFTSCLNGGSCMPDADGSAFCLCPLQYGGTLCDNFDVDCDPDPCRNGGSCIPLIVTYVCLCPDGFSGDNCEIADCPPIICTLDYTPVCGSDGVTYSNVCHFEGAQCRDPYLTYTPGECGTVQCPTICTLEYAPVCGSDGVTYGNLCQFRGAQCMNPSLTHTPGECGTVQCPTICTLEYAPVCGSDGVTYGNLCGFESAQCRNPSLTYTPGECGTVPCPTICTLEYAPVCGSDGVTYGNLCQFEIAQCRNPSLTHTPGECGTVSCIPNPCRNGGSCIPTTTGYLCLCLEGFSGENCETGL</sequence>
<evidence type="ECO:0000313" key="13">
    <source>
        <dbReference type="Proteomes" id="UP001152320"/>
    </source>
</evidence>
<feature type="domain" description="Kazal-like" evidence="11">
    <location>
        <begin position="1759"/>
        <end position="1807"/>
    </location>
</feature>
<evidence type="ECO:0000313" key="12">
    <source>
        <dbReference type="EMBL" id="KAJ8041930.1"/>
    </source>
</evidence>
<evidence type="ECO:0000259" key="11">
    <source>
        <dbReference type="PROSITE" id="PS51465"/>
    </source>
</evidence>
<dbReference type="PROSITE" id="PS01186">
    <property type="entry name" value="EGF_2"/>
    <property type="match status" value="6"/>
</dbReference>
<dbReference type="InterPro" id="IPR003410">
    <property type="entry name" value="HYR_dom"/>
</dbReference>
<feature type="disulfide bond" evidence="7">
    <location>
        <begin position="2480"/>
        <end position="2489"/>
    </location>
</feature>
<dbReference type="EMBL" id="JAIZAY010000005">
    <property type="protein sequence ID" value="KAJ8041930.1"/>
    <property type="molecule type" value="Genomic_DNA"/>
</dbReference>
<dbReference type="Pfam" id="PF07677">
    <property type="entry name" value="A2M_recep"/>
    <property type="match status" value="1"/>
</dbReference>
<dbReference type="InterPro" id="IPR011625">
    <property type="entry name" value="A2M_N_BRD"/>
</dbReference>
<dbReference type="SMART" id="SM01361">
    <property type="entry name" value="A2M_recep"/>
    <property type="match status" value="1"/>
</dbReference>
<evidence type="ECO:0000259" key="10">
    <source>
        <dbReference type="PROSITE" id="PS50825"/>
    </source>
</evidence>
<evidence type="ECO:0000256" key="1">
    <source>
        <dbReference type="ARBA" id="ARBA00022536"/>
    </source>
</evidence>
<dbReference type="PANTHER" id="PTHR11412">
    <property type="entry name" value="MACROGLOBULIN / COMPLEMENT"/>
    <property type="match status" value="1"/>
</dbReference>
<feature type="disulfide bond" evidence="7">
    <location>
        <begin position="2215"/>
        <end position="2224"/>
    </location>
</feature>
<feature type="domain" description="EGF-like" evidence="9">
    <location>
        <begin position="1624"/>
        <end position="1661"/>
    </location>
</feature>
<dbReference type="SUPFAM" id="SSF100895">
    <property type="entry name" value="Kazal-type serine protease inhibitors"/>
    <property type="match status" value="14"/>
</dbReference>
<comment type="caution">
    <text evidence="12">The sequence shown here is derived from an EMBL/GenBank/DDBJ whole genome shotgun (WGS) entry which is preliminary data.</text>
</comment>
<dbReference type="InterPro" id="IPR001881">
    <property type="entry name" value="EGF-like_Ca-bd_dom"/>
</dbReference>
<feature type="domain" description="Kazal-like" evidence="11">
    <location>
        <begin position="2355"/>
        <end position="2412"/>
    </location>
</feature>
<dbReference type="Pfam" id="PF01835">
    <property type="entry name" value="MG2"/>
    <property type="match status" value="1"/>
</dbReference>
<dbReference type="InterPro" id="IPR001599">
    <property type="entry name" value="Macroglobln_a2"/>
</dbReference>
<dbReference type="InterPro" id="IPR013783">
    <property type="entry name" value="Ig-like_fold"/>
</dbReference>
<dbReference type="Proteomes" id="UP001152320">
    <property type="component" value="Chromosome 5"/>
</dbReference>
<dbReference type="SMART" id="SM00280">
    <property type="entry name" value="KAZAL"/>
    <property type="match status" value="14"/>
</dbReference>
<evidence type="ECO:0000256" key="8">
    <source>
        <dbReference type="SAM" id="SignalP"/>
    </source>
</evidence>
<dbReference type="InterPro" id="IPR036595">
    <property type="entry name" value="A-macroglobulin_rcpt-bd_sf"/>
</dbReference>
<feature type="disulfide bond" evidence="7">
    <location>
        <begin position="1610"/>
        <end position="1619"/>
    </location>
</feature>
<keyword evidence="4" id="KW-0882">Thioester bond</keyword>
<dbReference type="InterPro" id="IPR019742">
    <property type="entry name" value="MacrogloblnA2_CS"/>
</dbReference>
<dbReference type="PROSITE" id="PS00477">
    <property type="entry name" value="ALPHA_2_MACROGLOBULIN"/>
    <property type="match status" value="1"/>
</dbReference>
<gene>
    <name evidence="12" type="ORF">HOLleu_12869</name>
</gene>
<dbReference type="SMART" id="SM00179">
    <property type="entry name" value="EGF_CA"/>
    <property type="match status" value="6"/>
</dbReference>
<feature type="domain" description="EGF-like" evidence="9">
    <location>
        <begin position="2101"/>
        <end position="2138"/>
    </location>
</feature>
<dbReference type="Gene3D" id="1.50.10.20">
    <property type="match status" value="1"/>
</dbReference>
<feature type="disulfide bond" evidence="7">
    <location>
        <begin position="1651"/>
        <end position="1660"/>
    </location>
</feature>
<organism evidence="12 13">
    <name type="scientific">Holothuria leucospilota</name>
    <name type="common">Black long sea cucumber</name>
    <name type="synonym">Mertensiothuria leucospilota</name>
    <dbReference type="NCBI Taxonomy" id="206669"/>
    <lineage>
        <taxon>Eukaryota</taxon>
        <taxon>Metazoa</taxon>
        <taxon>Echinodermata</taxon>
        <taxon>Eleutherozoa</taxon>
        <taxon>Echinozoa</taxon>
        <taxon>Holothuroidea</taxon>
        <taxon>Aspidochirotacea</taxon>
        <taxon>Aspidochirotida</taxon>
        <taxon>Holothuriidae</taxon>
        <taxon>Holothuria</taxon>
    </lineage>
</organism>
<dbReference type="Gene3D" id="2.10.25.10">
    <property type="entry name" value="Laminin"/>
    <property type="match status" value="8"/>
</dbReference>
<feature type="domain" description="EGF-like" evidence="9">
    <location>
        <begin position="1549"/>
        <end position="1582"/>
    </location>
</feature>
<dbReference type="SMART" id="SM00181">
    <property type="entry name" value="EGF"/>
    <property type="match status" value="8"/>
</dbReference>
<keyword evidence="13" id="KW-1185">Reference proteome</keyword>
<dbReference type="Pfam" id="PF07678">
    <property type="entry name" value="TED_complement"/>
    <property type="match status" value="1"/>
</dbReference>
<dbReference type="Gene3D" id="2.60.120.1540">
    <property type="match status" value="1"/>
</dbReference>
<reference evidence="12" key="1">
    <citation type="submission" date="2021-10" db="EMBL/GenBank/DDBJ databases">
        <title>Tropical sea cucumber genome reveals ecological adaptation and Cuvierian tubules defense mechanism.</title>
        <authorList>
            <person name="Chen T."/>
        </authorList>
    </citation>
    <scope>NUCLEOTIDE SEQUENCE</scope>
    <source>
        <strain evidence="12">Nanhai2018</strain>
        <tissue evidence="12">Muscle</tissue>
    </source>
</reference>
<feature type="disulfide bond" evidence="7">
    <location>
        <begin position="2128"/>
        <end position="2137"/>
    </location>
</feature>
<evidence type="ECO:0000256" key="4">
    <source>
        <dbReference type="ARBA" id="ARBA00022966"/>
    </source>
</evidence>
<dbReference type="InterPro" id="IPR000742">
    <property type="entry name" value="EGF"/>
</dbReference>
<feature type="domain" description="EGF-like" evidence="9">
    <location>
        <begin position="2189"/>
        <end position="2225"/>
    </location>
</feature>
<feature type="domain" description="Kazal-like" evidence="11">
    <location>
        <begin position="1906"/>
        <end position="1943"/>
    </location>
</feature>
<evidence type="ECO:0000256" key="7">
    <source>
        <dbReference type="PROSITE-ProRule" id="PRU00076"/>
    </source>
</evidence>
<dbReference type="SMART" id="SM01360">
    <property type="entry name" value="A2M"/>
    <property type="match status" value="1"/>
</dbReference>
<proteinExistence type="predicted"/>
<keyword evidence="2 8" id="KW-0732">Signal</keyword>
<feature type="domain" description="EGF-like" evidence="9">
    <location>
        <begin position="2415"/>
        <end position="2452"/>
    </location>
</feature>
<feature type="domain" description="Kazal-like" evidence="11">
    <location>
        <begin position="1855"/>
        <end position="1905"/>
    </location>
</feature>
<feature type="domain" description="Kazal-like" evidence="11">
    <location>
        <begin position="1946"/>
        <end position="2000"/>
    </location>
</feature>
<dbReference type="InterPro" id="IPR041555">
    <property type="entry name" value="MG3"/>
</dbReference>
<evidence type="ECO:0000256" key="3">
    <source>
        <dbReference type="ARBA" id="ARBA00022737"/>
    </source>
</evidence>
<feature type="domain" description="HYR" evidence="10">
    <location>
        <begin position="2229"/>
        <end position="2312"/>
    </location>
</feature>
<feature type="domain" description="Kazal-like" evidence="11">
    <location>
        <begin position="1710"/>
        <end position="1758"/>
    </location>
</feature>
<dbReference type="GO" id="GO:0004866">
    <property type="term" value="F:endopeptidase inhibitor activity"/>
    <property type="evidence" value="ECO:0007669"/>
    <property type="project" value="InterPro"/>
</dbReference>
<evidence type="ECO:0000256" key="6">
    <source>
        <dbReference type="ARBA" id="ARBA00023180"/>
    </source>
</evidence>
<feature type="domain" description="Kazal-like" evidence="11">
    <location>
        <begin position="1496"/>
        <end position="1550"/>
    </location>
</feature>
<dbReference type="FunFam" id="2.60.40.1930:FF:000001">
    <property type="entry name" value="CD109 isoform 3"/>
    <property type="match status" value="1"/>
</dbReference>
<feature type="domain" description="EGF-like" evidence="9">
    <location>
        <begin position="2454"/>
        <end position="2490"/>
    </location>
</feature>
<dbReference type="GO" id="GO:0005509">
    <property type="term" value="F:calcium ion binding"/>
    <property type="evidence" value="ECO:0007669"/>
    <property type="project" value="InterPro"/>
</dbReference>
<protein>
    <submittedName>
        <fullName evidence="12">Uncharacterized protein</fullName>
    </submittedName>
</protein>
<dbReference type="FunFam" id="2.10.25.10:FF:000095">
    <property type="entry name" value="Notch, isoform B"/>
    <property type="match status" value="1"/>
</dbReference>
<feature type="domain" description="EGF-like" evidence="9">
    <location>
        <begin position="2679"/>
        <end position="2715"/>
    </location>
</feature>
<feature type="domain" description="EGF-like" evidence="9">
    <location>
        <begin position="1587"/>
        <end position="1620"/>
    </location>
</feature>
<dbReference type="Gene3D" id="6.20.50.160">
    <property type="match status" value="1"/>
</dbReference>
<dbReference type="OrthoDB" id="9998011at2759"/>
<dbReference type="Pfam" id="PF17791">
    <property type="entry name" value="MG3"/>
    <property type="match status" value="1"/>
</dbReference>
<dbReference type="SMART" id="SM01419">
    <property type="entry name" value="Thiol-ester_cl"/>
    <property type="match status" value="1"/>
</dbReference>
<dbReference type="SMART" id="SM01359">
    <property type="entry name" value="A2M_N_2"/>
    <property type="match status" value="1"/>
</dbReference>
<dbReference type="GO" id="GO:0005615">
    <property type="term" value="C:extracellular space"/>
    <property type="evidence" value="ECO:0007669"/>
    <property type="project" value="InterPro"/>
</dbReference>
<feature type="disulfide bond" evidence="7">
    <location>
        <begin position="1628"/>
        <end position="1638"/>
    </location>
</feature>
<dbReference type="InterPro" id="IPR011626">
    <property type="entry name" value="Alpha-macroglobulin_TED"/>
</dbReference>
<dbReference type="InterPro" id="IPR002890">
    <property type="entry name" value="MG2"/>
</dbReference>
<dbReference type="PROSITE" id="PS51465">
    <property type="entry name" value="KAZAL_2"/>
    <property type="match status" value="13"/>
</dbReference>
<dbReference type="Gene3D" id="2.60.40.10">
    <property type="entry name" value="Immunoglobulins"/>
    <property type="match status" value="2"/>
</dbReference>
<dbReference type="InterPro" id="IPR008930">
    <property type="entry name" value="Terpenoid_cyclase/PrenylTrfase"/>
</dbReference>
<feature type="domain" description="Kazal-like" evidence="11">
    <location>
        <begin position="2538"/>
        <end position="2586"/>
    </location>
</feature>
<keyword evidence="5 7" id="KW-1015">Disulfide bond</keyword>
<dbReference type="FunFam" id="2.10.25.10:FF:000255">
    <property type="entry name" value="Sushi, nidogen and EGF-like domains 1"/>
    <property type="match status" value="1"/>
</dbReference>
<dbReference type="InterPro" id="IPR050473">
    <property type="entry name" value="A2M/Complement_sys"/>
</dbReference>
<dbReference type="Pfam" id="PF07648">
    <property type="entry name" value="Kazal_2"/>
    <property type="match status" value="14"/>
</dbReference>
<accession>A0A9Q1CC18</accession>
<feature type="signal peptide" evidence="8">
    <location>
        <begin position="1"/>
        <end position="22"/>
    </location>
</feature>
<feature type="disulfide bond" evidence="7">
    <location>
        <begin position="1572"/>
        <end position="1581"/>
    </location>
</feature>
<feature type="domain" description="Kazal-like" evidence="11">
    <location>
        <begin position="1808"/>
        <end position="1854"/>
    </location>
</feature>
<dbReference type="FunFam" id="2.10.25.10:FF:000012">
    <property type="entry name" value="Delta-like protein"/>
    <property type="match status" value="1"/>
</dbReference>
<dbReference type="SUPFAM" id="SSF57196">
    <property type="entry name" value="EGF/Laminin"/>
    <property type="match status" value="7"/>
</dbReference>
<dbReference type="InterPro" id="IPR002350">
    <property type="entry name" value="Kazal_dom"/>
</dbReference>
<dbReference type="Pfam" id="PF00207">
    <property type="entry name" value="A2M"/>
    <property type="match status" value="1"/>
</dbReference>
<dbReference type="Gene3D" id="2.20.130.20">
    <property type="match status" value="1"/>
</dbReference>
<dbReference type="PROSITE" id="PS50026">
    <property type="entry name" value="EGF_3"/>
    <property type="match status" value="8"/>
</dbReference>
<dbReference type="Gene3D" id="3.30.60.30">
    <property type="match status" value="14"/>
</dbReference>
<feature type="domain" description="Kazal-like" evidence="11">
    <location>
        <begin position="2587"/>
        <end position="2631"/>
    </location>
</feature>
<dbReference type="Pfam" id="PF02494">
    <property type="entry name" value="HYR"/>
    <property type="match status" value="1"/>
</dbReference>
<feature type="chain" id="PRO_5040170093" evidence="8">
    <location>
        <begin position="23"/>
        <end position="2718"/>
    </location>
</feature>
<dbReference type="CDD" id="cd02897">
    <property type="entry name" value="A2M_2"/>
    <property type="match status" value="1"/>
</dbReference>
<dbReference type="InterPro" id="IPR013032">
    <property type="entry name" value="EGF-like_CS"/>
</dbReference>
<dbReference type="InterPro" id="IPR009048">
    <property type="entry name" value="A-macroglobulin_rcpt-bd"/>
</dbReference>
<feature type="domain" description="Kazal-like" evidence="11">
    <location>
        <begin position="2001"/>
        <end position="2050"/>
    </location>
</feature>